<gene>
    <name evidence="1" type="ORF">MMAB1_2536</name>
</gene>
<reference evidence="1 2" key="1">
    <citation type="submission" date="2016-01" db="EMBL/GenBank/DDBJ databases">
        <authorList>
            <person name="Manzoor S."/>
        </authorList>
    </citation>
    <scope>NUCLEOTIDE SEQUENCE [LARGE SCALE GENOMIC DNA]</scope>
    <source>
        <strain evidence="1">Methanoculleus sp MAB1</strain>
    </source>
</reference>
<evidence type="ECO:0000313" key="1">
    <source>
        <dbReference type="EMBL" id="CVK33749.1"/>
    </source>
</evidence>
<protein>
    <submittedName>
        <fullName evidence="1">Uncharacterized protein</fullName>
    </submittedName>
</protein>
<dbReference type="EMBL" id="LT158599">
    <property type="protein sequence ID" value="CVK33749.1"/>
    <property type="molecule type" value="Genomic_DNA"/>
</dbReference>
<dbReference type="Proteomes" id="UP000069850">
    <property type="component" value="Chromosome 1"/>
</dbReference>
<organism evidence="1 2">
    <name type="scientific">Methanoculleus bourgensis</name>
    <dbReference type="NCBI Taxonomy" id="83986"/>
    <lineage>
        <taxon>Archaea</taxon>
        <taxon>Methanobacteriati</taxon>
        <taxon>Methanobacteriota</taxon>
        <taxon>Stenosarchaea group</taxon>
        <taxon>Methanomicrobia</taxon>
        <taxon>Methanomicrobiales</taxon>
        <taxon>Methanomicrobiaceae</taxon>
        <taxon>Methanoculleus</taxon>
    </lineage>
</organism>
<sequence length="51" mass="5572">MGPVSRHLSKKAKVALKGILSPSLRAKAILISNLFGVQEVCHLTIEIYIVK</sequence>
<dbReference type="AlphaFoldDB" id="A0A0X3BP87"/>
<accession>A0A0X3BP87</accession>
<dbReference type="KEGG" id="mema:MMAB1_2536"/>
<name>A0A0X3BP87_9EURY</name>
<evidence type="ECO:0000313" key="2">
    <source>
        <dbReference type="Proteomes" id="UP000069850"/>
    </source>
</evidence>
<proteinExistence type="predicted"/>